<evidence type="ECO:0000256" key="14">
    <source>
        <dbReference type="ARBA" id="ARBA00023026"/>
    </source>
</evidence>
<dbReference type="InterPro" id="IPR011102">
    <property type="entry name" value="Sig_transdc_His_kinase_HWE"/>
</dbReference>
<dbReference type="InterPro" id="IPR035965">
    <property type="entry name" value="PAS-like_dom_sf"/>
</dbReference>
<keyword evidence="7" id="KW-0288">FMN</keyword>
<feature type="domain" description="PAC" evidence="17">
    <location>
        <begin position="113"/>
        <end position="166"/>
    </location>
</feature>
<dbReference type="AlphaFoldDB" id="A0A840SHR2"/>
<dbReference type="GO" id="GO:0009881">
    <property type="term" value="F:photoreceptor activity"/>
    <property type="evidence" value="ECO:0007669"/>
    <property type="project" value="UniProtKB-KW"/>
</dbReference>
<keyword evidence="14" id="KW-0843">Virulence</keyword>
<evidence type="ECO:0000256" key="2">
    <source>
        <dbReference type="ARBA" id="ARBA00012438"/>
    </source>
</evidence>
<dbReference type="Pfam" id="PF07536">
    <property type="entry name" value="HWE_HK"/>
    <property type="match status" value="1"/>
</dbReference>
<dbReference type="InterPro" id="IPR013656">
    <property type="entry name" value="PAS_4"/>
</dbReference>
<dbReference type="SUPFAM" id="SSF55785">
    <property type="entry name" value="PYP-like sensor domain (PAS domain)"/>
    <property type="match status" value="3"/>
</dbReference>
<keyword evidence="19" id="KW-1185">Reference proteome</keyword>
<evidence type="ECO:0000313" key="19">
    <source>
        <dbReference type="Proteomes" id="UP000549457"/>
    </source>
</evidence>
<proteinExistence type="predicted"/>
<keyword evidence="11" id="KW-0418">Kinase</keyword>
<gene>
    <name evidence="18" type="ORF">HNP73_000395</name>
</gene>
<comment type="caution">
    <text evidence="18">The sequence shown here is derived from an EMBL/GenBank/DDBJ whole genome shotgun (WGS) entry which is preliminary data.</text>
</comment>
<dbReference type="Gene3D" id="3.30.450.20">
    <property type="entry name" value="PAS domain"/>
    <property type="match status" value="4"/>
</dbReference>
<evidence type="ECO:0000256" key="5">
    <source>
        <dbReference type="ARBA" id="ARBA00022606"/>
    </source>
</evidence>
<protein>
    <recommendedName>
        <fullName evidence="2">histidine kinase</fullName>
        <ecNumber evidence="2">2.7.13.3</ecNumber>
    </recommendedName>
</protein>
<dbReference type="Pfam" id="PF08448">
    <property type="entry name" value="PAS_4"/>
    <property type="match status" value="2"/>
</dbReference>
<feature type="domain" description="PAS" evidence="16">
    <location>
        <begin position="298"/>
        <end position="368"/>
    </location>
</feature>
<sequence>MSNNLSFLAGGGDVGRLIASYEWGGTALGPIDSWPEARRTAIAMVLRAPVPVALLLGPDGVMIYNDGYAGIALGRGRHPACLGASVLTAWPEVAAFNAEVLRVVLAGGTLSFRNHELGLMRDGAEEKVWFNLDYSPLPDARGEIVGVLVLVTEISERARFERAIVEDRARLRQMFEQAPSFMALLSGPEHVFELTNTAYRQLIGHRDVLGLRVREGLPELAGQGFFELLDRVYASGEPYVGRGVKVLLQATPDSPAEARTLDFVYQPVRDGGGGVTGIFVQGVDISDRIAAEHARAASEHQFRTFAQTMPNHVWVAGLDGGQTWVNDRMHDYAGMTPGALCGFGWRGTIHPDDLAETDVRWKESVATGAPYEREDRRRRHDGAWRWHLSRAVLIHDCDGLPRCWIGTSTDIDDQKLVEQALRDSELRLRLSQEAAGIASFEVDVATGDVMGSERLWALWGLPQATRVPLAVFERLVLPEDRLAPWSETGPRDGTAAKNVEYRIRRGDTGEERWIARHVEYLRDAAGRPVKMFGVMRDVTDAKQSEIRQQTLTHELAHRIKNILATVSAIASQTLRDTDLATARAAFDTRLQALARGHDILNASRWTTASLGGVVEAGLGPFPGERITINGPDLAIGPRRALTLALAVNELGTNALKYGALGDNGGHVSVAWWREDTADGPRLVWRWAEAGGPAVSAPERRGFGRFLLERVLAADFGGSVRIAFAPGGVECILTAPWPPTQWED</sequence>
<dbReference type="InterPro" id="IPR036890">
    <property type="entry name" value="HATPase_C_sf"/>
</dbReference>
<accession>A0A840SHR2</accession>
<dbReference type="SMART" id="SM00086">
    <property type="entry name" value="PAC"/>
    <property type="match status" value="4"/>
</dbReference>
<evidence type="ECO:0000256" key="7">
    <source>
        <dbReference type="ARBA" id="ARBA00022643"/>
    </source>
</evidence>
<dbReference type="PROSITE" id="PS50113">
    <property type="entry name" value="PAC"/>
    <property type="match status" value="3"/>
</dbReference>
<dbReference type="RefSeq" id="WP_184146592.1">
    <property type="nucleotide sequence ID" value="NZ_JACHFM010000001.1"/>
</dbReference>
<dbReference type="NCBIfam" id="TIGR00229">
    <property type="entry name" value="sensory_box"/>
    <property type="match status" value="1"/>
</dbReference>
<keyword evidence="8" id="KW-0808">Transferase</keyword>
<dbReference type="Gene3D" id="3.30.565.10">
    <property type="entry name" value="Histidine kinase-like ATPase, C-terminal domain"/>
    <property type="match status" value="1"/>
</dbReference>
<evidence type="ECO:0000256" key="3">
    <source>
        <dbReference type="ARBA" id="ARBA00022543"/>
    </source>
</evidence>
<dbReference type="GO" id="GO:0004673">
    <property type="term" value="F:protein histidine kinase activity"/>
    <property type="evidence" value="ECO:0007669"/>
    <property type="project" value="UniProtKB-EC"/>
</dbReference>
<dbReference type="EC" id="2.7.13.3" evidence="2"/>
<dbReference type="CDD" id="cd00130">
    <property type="entry name" value="PAS"/>
    <property type="match status" value="1"/>
</dbReference>
<dbReference type="PROSITE" id="PS50112">
    <property type="entry name" value="PAS"/>
    <property type="match status" value="1"/>
</dbReference>
<keyword evidence="5" id="KW-0716">Sensory transduction</keyword>
<dbReference type="InterPro" id="IPR000700">
    <property type="entry name" value="PAS-assoc_C"/>
</dbReference>
<organism evidence="18 19">
    <name type="scientific">Amaricoccus macauensis</name>
    <dbReference type="NCBI Taxonomy" id="57001"/>
    <lineage>
        <taxon>Bacteria</taxon>
        <taxon>Pseudomonadati</taxon>
        <taxon>Pseudomonadota</taxon>
        <taxon>Alphaproteobacteria</taxon>
        <taxon>Rhodobacterales</taxon>
        <taxon>Paracoccaceae</taxon>
        <taxon>Amaricoccus</taxon>
    </lineage>
</organism>
<evidence type="ECO:0000256" key="8">
    <source>
        <dbReference type="ARBA" id="ARBA00022679"/>
    </source>
</evidence>
<evidence type="ECO:0000256" key="15">
    <source>
        <dbReference type="ARBA" id="ARBA00023170"/>
    </source>
</evidence>
<keyword evidence="9" id="KW-0677">Repeat</keyword>
<evidence type="ECO:0000259" key="17">
    <source>
        <dbReference type="PROSITE" id="PS50113"/>
    </source>
</evidence>
<evidence type="ECO:0000313" key="18">
    <source>
        <dbReference type="EMBL" id="MBB5220474.1"/>
    </source>
</evidence>
<evidence type="ECO:0000256" key="13">
    <source>
        <dbReference type="ARBA" id="ARBA00022991"/>
    </source>
</evidence>
<keyword evidence="13" id="KW-0157">Chromophore</keyword>
<evidence type="ECO:0000259" key="16">
    <source>
        <dbReference type="PROSITE" id="PS50112"/>
    </source>
</evidence>
<dbReference type="Gene3D" id="2.10.70.100">
    <property type="match status" value="1"/>
</dbReference>
<dbReference type="InterPro" id="IPR000014">
    <property type="entry name" value="PAS"/>
</dbReference>
<dbReference type="SMART" id="SM00091">
    <property type="entry name" value="PAS"/>
    <property type="match status" value="2"/>
</dbReference>
<evidence type="ECO:0000256" key="9">
    <source>
        <dbReference type="ARBA" id="ARBA00022737"/>
    </source>
</evidence>
<evidence type="ECO:0000256" key="1">
    <source>
        <dbReference type="ARBA" id="ARBA00000085"/>
    </source>
</evidence>
<name>A0A840SHR2_9RHOB</name>
<dbReference type="InterPro" id="IPR013655">
    <property type="entry name" value="PAS_fold_3"/>
</dbReference>
<dbReference type="FunFam" id="3.30.450.20:FF:000099">
    <property type="entry name" value="Sensory box sensor histidine kinase"/>
    <property type="match status" value="1"/>
</dbReference>
<keyword evidence="15" id="KW-0675">Receptor</keyword>
<dbReference type="InterPro" id="IPR001610">
    <property type="entry name" value="PAC"/>
</dbReference>
<evidence type="ECO:0000256" key="11">
    <source>
        <dbReference type="ARBA" id="ARBA00022777"/>
    </source>
</evidence>
<keyword evidence="10" id="KW-0547">Nucleotide-binding</keyword>
<dbReference type="PANTHER" id="PTHR41523:SF7">
    <property type="entry name" value="HISTIDINE KINASE"/>
    <property type="match status" value="1"/>
</dbReference>
<evidence type="ECO:0000256" key="6">
    <source>
        <dbReference type="ARBA" id="ARBA00022630"/>
    </source>
</evidence>
<keyword evidence="4" id="KW-0597">Phosphoprotein</keyword>
<keyword evidence="3" id="KW-0600">Photoreceptor protein</keyword>
<dbReference type="SMART" id="SM00911">
    <property type="entry name" value="HWE_HK"/>
    <property type="match status" value="1"/>
</dbReference>
<evidence type="ECO:0000256" key="12">
    <source>
        <dbReference type="ARBA" id="ARBA00022840"/>
    </source>
</evidence>
<reference evidence="18 19" key="1">
    <citation type="submission" date="2020-08" db="EMBL/GenBank/DDBJ databases">
        <title>Genomic Encyclopedia of Type Strains, Phase IV (KMG-IV): sequencing the most valuable type-strain genomes for metagenomic binning, comparative biology and taxonomic classification.</title>
        <authorList>
            <person name="Goeker M."/>
        </authorList>
    </citation>
    <scope>NUCLEOTIDE SEQUENCE [LARGE SCALE GENOMIC DNA]</scope>
    <source>
        <strain evidence="18 19">DSM 101730</strain>
    </source>
</reference>
<evidence type="ECO:0000256" key="4">
    <source>
        <dbReference type="ARBA" id="ARBA00022553"/>
    </source>
</evidence>
<comment type="catalytic activity">
    <reaction evidence="1">
        <text>ATP + protein L-histidine = ADP + protein N-phospho-L-histidine.</text>
        <dbReference type="EC" id="2.7.13.3"/>
    </reaction>
</comment>
<dbReference type="PANTHER" id="PTHR41523">
    <property type="entry name" value="TWO-COMPONENT SYSTEM SENSOR PROTEIN"/>
    <property type="match status" value="1"/>
</dbReference>
<dbReference type="Proteomes" id="UP000549457">
    <property type="component" value="Unassembled WGS sequence"/>
</dbReference>
<dbReference type="Pfam" id="PF08447">
    <property type="entry name" value="PAS_3"/>
    <property type="match status" value="1"/>
</dbReference>
<dbReference type="EMBL" id="JACHFM010000001">
    <property type="protein sequence ID" value="MBB5220474.1"/>
    <property type="molecule type" value="Genomic_DNA"/>
</dbReference>
<keyword evidence="12" id="KW-0067">ATP-binding</keyword>
<dbReference type="GO" id="GO:0005524">
    <property type="term" value="F:ATP binding"/>
    <property type="evidence" value="ECO:0007669"/>
    <property type="project" value="UniProtKB-KW"/>
</dbReference>
<feature type="domain" description="PAC" evidence="17">
    <location>
        <begin position="497"/>
        <end position="550"/>
    </location>
</feature>
<keyword evidence="6" id="KW-0285">Flavoprotein</keyword>
<evidence type="ECO:0000256" key="10">
    <source>
        <dbReference type="ARBA" id="ARBA00022741"/>
    </source>
</evidence>
<feature type="domain" description="PAC" evidence="17">
    <location>
        <begin position="371"/>
        <end position="423"/>
    </location>
</feature>